<dbReference type="PANTHER" id="PTHR43848:SF2">
    <property type="entry name" value="PUTRESCINE TRANSPORT SYSTEM PERMEASE PROTEIN POTI"/>
    <property type="match status" value="1"/>
</dbReference>
<dbReference type="EMBL" id="JBHSKM010000044">
    <property type="protein sequence ID" value="MFC5219579.1"/>
    <property type="molecule type" value="Genomic_DNA"/>
</dbReference>
<dbReference type="InterPro" id="IPR035906">
    <property type="entry name" value="MetI-like_sf"/>
</dbReference>
<comment type="caution">
    <text evidence="11">The sequence shown here is derived from an EMBL/GenBank/DDBJ whole genome shotgun (WGS) entry which is preliminary data.</text>
</comment>
<dbReference type="CDD" id="cd06261">
    <property type="entry name" value="TM_PBP2"/>
    <property type="match status" value="1"/>
</dbReference>
<feature type="transmembrane region" description="Helical" evidence="8">
    <location>
        <begin position="165"/>
        <end position="183"/>
    </location>
</feature>
<evidence type="ECO:0000256" key="9">
    <source>
        <dbReference type="SAM" id="MobiDB-lite"/>
    </source>
</evidence>
<dbReference type="Pfam" id="PF00528">
    <property type="entry name" value="BPD_transp_1"/>
    <property type="match status" value="1"/>
</dbReference>
<dbReference type="SUPFAM" id="SSF161098">
    <property type="entry name" value="MetI-like"/>
    <property type="match status" value="1"/>
</dbReference>
<keyword evidence="4" id="KW-1003">Cell membrane</keyword>
<evidence type="ECO:0000256" key="3">
    <source>
        <dbReference type="ARBA" id="ARBA00022448"/>
    </source>
</evidence>
<feature type="transmembrane region" description="Helical" evidence="8">
    <location>
        <begin position="132"/>
        <end position="153"/>
    </location>
</feature>
<gene>
    <name evidence="11" type="ORF">ACFPQ9_37660</name>
</gene>
<organism evidence="11 12">
    <name type="scientific">Streptomyces coerulescens</name>
    <dbReference type="NCBI Taxonomy" id="29304"/>
    <lineage>
        <taxon>Bacteria</taxon>
        <taxon>Bacillati</taxon>
        <taxon>Actinomycetota</taxon>
        <taxon>Actinomycetes</taxon>
        <taxon>Kitasatosporales</taxon>
        <taxon>Streptomycetaceae</taxon>
        <taxon>Streptomyces</taxon>
    </lineage>
</organism>
<dbReference type="InterPro" id="IPR000515">
    <property type="entry name" value="MetI-like"/>
</dbReference>
<evidence type="ECO:0000256" key="7">
    <source>
        <dbReference type="ARBA" id="ARBA00023136"/>
    </source>
</evidence>
<accession>A0ABW0CUH3</accession>
<dbReference type="RefSeq" id="WP_380863458.1">
    <property type="nucleotide sequence ID" value="NZ_JBHSKM010000044.1"/>
</dbReference>
<keyword evidence="7 8" id="KW-0472">Membrane</keyword>
<proteinExistence type="inferred from homology"/>
<comment type="subcellular location">
    <subcellularLocation>
        <location evidence="1 8">Cell membrane</location>
        <topology evidence="1 8">Multi-pass membrane protein</topology>
    </subcellularLocation>
</comment>
<keyword evidence="12" id="KW-1185">Reference proteome</keyword>
<feature type="transmembrane region" description="Helical" evidence="8">
    <location>
        <begin position="34"/>
        <end position="59"/>
    </location>
</feature>
<feature type="transmembrane region" description="Helical" evidence="8">
    <location>
        <begin position="212"/>
        <end position="233"/>
    </location>
</feature>
<dbReference type="PANTHER" id="PTHR43848">
    <property type="entry name" value="PUTRESCINE TRANSPORT SYSTEM PERMEASE PROTEIN POTI"/>
    <property type="match status" value="1"/>
</dbReference>
<keyword evidence="5 8" id="KW-0812">Transmembrane</keyword>
<evidence type="ECO:0000256" key="1">
    <source>
        <dbReference type="ARBA" id="ARBA00004651"/>
    </source>
</evidence>
<dbReference type="PROSITE" id="PS50928">
    <property type="entry name" value="ABC_TM1"/>
    <property type="match status" value="1"/>
</dbReference>
<evidence type="ECO:0000256" key="8">
    <source>
        <dbReference type="RuleBase" id="RU363032"/>
    </source>
</evidence>
<dbReference type="Gene3D" id="1.10.3720.10">
    <property type="entry name" value="MetI-like"/>
    <property type="match status" value="1"/>
</dbReference>
<name>A0ABW0CUH3_STRCD</name>
<sequence length="304" mass="32331">MTTPRSSVAGDADPGIRPAGRPLPAAKVRRRRPVVLASITWGYVVWSLLPVLITVQFSFNAGRSRSVWQGFSLRWYVSDRTASVLHDASLRLALTNSLRLALLTTLVTTPIGIALGLGLTRWKGRGSGLANGLMLLPLATPEIIMGSALYLVFSNLYGFIPLGPTAQLLGHVTFSIAYVLVIVRGRLASTGRHLEAAARDLGATPLQALRTVLLPQLTPAVIGSALVVFAASMDDFVISHFLSSDASSTTVPIKLYSAVRTSPTPALNALAALLLAASSLALLLAWLVLRRRQDGASLRALTLP</sequence>
<evidence type="ECO:0000256" key="2">
    <source>
        <dbReference type="ARBA" id="ARBA00007069"/>
    </source>
</evidence>
<feature type="transmembrane region" description="Helical" evidence="8">
    <location>
        <begin position="100"/>
        <end position="120"/>
    </location>
</feature>
<comment type="similarity">
    <text evidence="2">Belongs to the binding-protein-dependent transport system permease family. CysTW subfamily.</text>
</comment>
<protein>
    <submittedName>
        <fullName evidence="11">ABC transporter permease</fullName>
    </submittedName>
</protein>
<evidence type="ECO:0000313" key="12">
    <source>
        <dbReference type="Proteomes" id="UP001596263"/>
    </source>
</evidence>
<dbReference type="InterPro" id="IPR051789">
    <property type="entry name" value="Bact_Polyamine_Transport"/>
</dbReference>
<evidence type="ECO:0000256" key="5">
    <source>
        <dbReference type="ARBA" id="ARBA00022692"/>
    </source>
</evidence>
<keyword evidence="6 8" id="KW-1133">Transmembrane helix</keyword>
<evidence type="ECO:0000259" key="10">
    <source>
        <dbReference type="PROSITE" id="PS50928"/>
    </source>
</evidence>
<evidence type="ECO:0000313" key="11">
    <source>
        <dbReference type="EMBL" id="MFC5219579.1"/>
    </source>
</evidence>
<evidence type="ECO:0000256" key="6">
    <source>
        <dbReference type="ARBA" id="ARBA00022989"/>
    </source>
</evidence>
<reference evidence="12" key="1">
    <citation type="journal article" date="2019" name="Int. J. Syst. Evol. Microbiol.">
        <title>The Global Catalogue of Microorganisms (GCM) 10K type strain sequencing project: providing services to taxonomists for standard genome sequencing and annotation.</title>
        <authorList>
            <consortium name="The Broad Institute Genomics Platform"/>
            <consortium name="The Broad Institute Genome Sequencing Center for Infectious Disease"/>
            <person name="Wu L."/>
            <person name="Ma J."/>
        </authorList>
    </citation>
    <scope>NUCLEOTIDE SEQUENCE [LARGE SCALE GENOMIC DNA]</scope>
    <source>
        <strain evidence="12">KCTC 42586</strain>
    </source>
</reference>
<feature type="region of interest" description="Disordered" evidence="9">
    <location>
        <begin position="1"/>
        <end position="22"/>
    </location>
</feature>
<dbReference type="Proteomes" id="UP001596263">
    <property type="component" value="Unassembled WGS sequence"/>
</dbReference>
<feature type="transmembrane region" description="Helical" evidence="8">
    <location>
        <begin position="266"/>
        <end position="289"/>
    </location>
</feature>
<evidence type="ECO:0000256" key="4">
    <source>
        <dbReference type="ARBA" id="ARBA00022475"/>
    </source>
</evidence>
<keyword evidence="3 8" id="KW-0813">Transport</keyword>
<feature type="domain" description="ABC transmembrane type-1" evidence="10">
    <location>
        <begin position="94"/>
        <end position="285"/>
    </location>
</feature>